<proteinExistence type="predicted"/>
<dbReference type="RefSeq" id="WP_066317766.1">
    <property type="nucleotide sequence ID" value="NZ_LQRT01000035.1"/>
</dbReference>
<dbReference type="InterPro" id="IPR022385">
    <property type="entry name" value="Rhs_assc_core"/>
</dbReference>
<name>A0A162YZP6_9FLAO</name>
<dbReference type="PANTHER" id="PTHR32305:SF15">
    <property type="entry name" value="PROTEIN RHSA-RELATED"/>
    <property type="match status" value="1"/>
</dbReference>
<comment type="caution">
    <text evidence="3">The sequence shown here is derived from an EMBL/GenBank/DDBJ whole genome shotgun (WGS) entry which is preliminary data.</text>
</comment>
<dbReference type="NCBIfam" id="TIGR03696">
    <property type="entry name" value="Rhs_assc_core"/>
    <property type="match status" value="1"/>
</dbReference>
<protein>
    <recommendedName>
        <fullName evidence="2">DUF6443 domain-containing protein</fullName>
    </recommendedName>
</protein>
<dbReference type="InterPro" id="IPR050708">
    <property type="entry name" value="T6SS_VgrG/RHS"/>
</dbReference>
<dbReference type="OrthoDB" id="2972467at2"/>
<keyword evidence="1" id="KW-0732">Signal</keyword>
<reference evidence="3 4" key="1">
    <citation type="submission" date="2016-01" db="EMBL/GenBank/DDBJ databases">
        <title>The draft genome sequence of Aquimarina sp. RZW4-3-2.</title>
        <authorList>
            <person name="Wang Y."/>
        </authorList>
    </citation>
    <scope>NUCLEOTIDE SEQUENCE [LARGE SCALE GENOMIC DNA]</scope>
    <source>
        <strain evidence="3 4">RZW4-3-2</strain>
    </source>
</reference>
<feature type="signal peptide" evidence="1">
    <location>
        <begin position="1"/>
        <end position="21"/>
    </location>
</feature>
<organism evidence="3 4">
    <name type="scientific">Aquimarina aggregata</name>
    <dbReference type="NCBI Taxonomy" id="1642818"/>
    <lineage>
        <taxon>Bacteria</taxon>
        <taxon>Pseudomonadati</taxon>
        <taxon>Bacteroidota</taxon>
        <taxon>Flavobacteriia</taxon>
        <taxon>Flavobacteriales</taxon>
        <taxon>Flavobacteriaceae</taxon>
        <taxon>Aquimarina</taxon>
    </lineage>
</organism>
<sequence>MRKIAKYIAVALLFVGSIAQAQTPANIVKQGDYTITGSETLTATQSITLKPNTWIKAGSNFSAILTPNAYSSPSLNTNENYVFTRVYQEAKKTSEAISNNSDVIESVSYFDGLGRPKQQIEVKASPDKKDIVTHINYDAYGRQDKQYLPFERQTGAIGSYNTVNINTNINSYYQNKYASDFAGSTLVNVNAYTQSVFEPSPLNRIKEQGAPGKDWKANLNSDTDHTIKFDWATNTATEVFYFDVNFTSSTEIPSLSKNGYYPAGELYVTVTKDENWQPGQTHPNDHTTKEYKDKLDRVVLKRGYNNNIAHDTYYVYDDFGNLTYVIPPKVTLSATNGVSATELSELCYQYKYDYRNRLIEKKIPGKGIESIVYDNLDRPVLTQDANQATKNPKEWLFTKYDVLGRVIYTGVYTNNKNRADMQLDHFTNKTILQNYEVKVSTGSGYDNTYYSNDDFPNTNLEVLTVNYYDNYYFNKATLTLPSKSYGVDIVNYNDANTLQTRSLSTGSRVKVLTTNNWITTITGYDKKARPVYAASKNDFLNTTDIIESKLDFAGKVLQTKTSHTKGSNPTIVTIDRFTYDHVARLLTQTQQINSQTPETIVANTYDEIGQLSSKEVGGGLQTIDYTYNVRGWLKSINQGITANGDLFGFAIDYNSGTNPLYNGNIAKTSWQTANDNVNRNYAYTYDALNRITSGITNMPGQAYSLKSVTYDKMGNIGYLYRRGSEIHGSNSSVDIDNLHYNYYQDSNKLKSVTDTAPPYGGFVDGNTTEIDYVYDLNGNMTEDKNKGISNITYNHLNLPKTVSISNSEGTGSISYIYDATGIKLRKVFVKGSTNISTDYAGDYVYKNGILEFLNQPEGYATAEGNTYQYVYNYKDHLGNTRLSYTKTDTGNLDIIEESNYYPFGLKHKGYNNTIVGREHLYKYQGKEHQQELGLDWYDFGARNYDAAIGRWISPDPLSEEFSSWSPYNSMMNNPVSFIDPDGRAAFSPIYDTGGNFLGTDDQGLQGKAIVMDKKNFTQGMSHDEALTKSKGVEGLSSTEAGSKLQNHYEGLKDRPDYDGFVTVSEGVDWAKANPGALDNPTPDNMLYIDASKLNFGDLNIGDFPKINESTPQNLFSVDNTMAAVGSSKIRATVYALGRVNMVLNDRDSRSVSIVNDYNLPSGRATDYDWNGGGGKMRNAFINGERARTGLNSSHGFRAYYYGTGTLNRTYTPNFPNAPGAKKYIKN</sequence>
<dbReference type="AlphaFoldDB" id="A0A162YZP6"/>
<evidence type="ECO:0000313" key="4">
    <source>
        <dbReference type="Proteomes" id="UP000076715"/>
    </source>
</evidence>
<dbReference type="STRING" id="1642818.AWE51_13055"/>
<gene>
    <name evidence="3" type="ORF">AWE51_13055</name>
</gene>
<dbReference type="Proteomes" id="UP000076715">
    <property type="component" value="Unassembled WGS sequence"/>
</dbReference>
<dbReference type="PANTHER" id="PTHR32305">
    <property type="match status" value="1"/>
</dbReference>
<dbReference type="Gene3D" id="2.180.10.10">
    <property type="entry name" value="RHS repeat-associated core"/>
    <property type="match status" value="1"/>
</dbReference>
<dbReference type="Pfam" id="PF20041">
    <property type="entry name" value="DUF6443"/>
    <property type="match status" value="1"/>
</dbReference>
<evidence type="ECO:0000313" key="3">
    <source>
        <dbReference type="EMBL" id="KZS39458.1"/>
    </source>
</evidence>
<accession>A0A162YZP6</accession>
<dbReference type="EMBL" id="LQRT01000035">
    <property type="protein sequence ID" value="KZS39458.1"/>
    <property type="molecule type" value="Genomic_DNA"/>
</dbReference>
<feature type="chain" id="PRO_5007841131" description="DUF6443 domain-containing protein" evidence="1">
    <location>
        <begin position="22"/>
        <end position="1226"/>
    </location>
</feature>
<evidence type="ECO:0000256" key="1">
    <source>
        <dbReference type="SAM" id="SignalP"/>
    </source>
</evidence>
<evidence type="ECO:0000259" key="2">
    <source>
        <dbReference type="Pfam" id="PF20041"/>
    </source>
</evidence>
<feature type="domain" description="DUF6443" evidence="2">
    <location>
        <begin position="84"/>
        <end position="228"/>
    </location>
</feature>
<keyword evidence="4" id="KW-1185">Reference proteome</keyword>
<dbReference type="InterPro" id="IPR045619">
    <property type="entry name" value="DUF6443"/>
</dbReference>